<dbReference type="EMBL" id="AKGD01000001">
    <property type="protein sequence ID" value="EIT71302.1"/>
    <property type="molecule type" value="Genomic_DNA"/>
</dbReference>
<organism evidence="1 2">
    <name type="scientific">Hydrocarboniphaga effusa AP103</name>
    <dbReference type="NCBI Taxonomy" id="1172194"/>
    <lineage>
        <taxon>Bacteria</taxon>
        <taxon>Pseudomonadati</taxon>
        <taxon>Pseudomonadota</taxon>
        <taxon>Gammaproteobacteria</taxon>
        <taxon>Nevskiales</taxon>
        <taxon>Nevskiaceae</taxon>
        <taxon>Hydrocarboniphaga</taxon>
    </lineage>
</organism>
<dbReference type="STRING" id="1172194.WQQ_14390"/>
<protein>
    <submittedName>
        <fullName evidence="1">Uncharacterized protein</fullName>
    </submittedName>
</protein>
<gene>
    <name evidence="1" type="ORF">WQQ_14390</name>
</gene>
<accession>I7ZHR8</accession>
<dbReference type="Proteomes" id="UP000003704">
    <property type="component" value="Unassembled WGS sequence"/>
</dbReference>
<reference evidence="1 2" key="1">
    <citation type="journal article" date="2012" name="J. Bacteriol.">
        <title>Genome Sequence of n-Alkane-Degrading Hydrocarboniphaga effusa Strain AP103T (ATCC BAA-332T).</title>
        <authorList>
            <person name="Chang H.K."/>
            <person name="Zylstra G.J."/>
            <person name="Chae J.C."/>
        </authorList>
    </citation>
    <scope>NUCLEOTIDE SEQUENCE [LARGE SCALE GENOMIC DNA]</scope>
    <source>
        <strain evidence="1 2">AP103</strain>
    </source>
</reference>
<evidence type="ECO:0000313" key="2">
    <source>
        <dbReference type="Proteomes" id="UP000003704"/>
    </source>
</evidence>
<comment type="caution">
    <text evidence="1">The sequence shown here is derived from an EMBL/GenBank/DDBJ whole genome shotgun (WGS) entry which is preliminary data.</text>
</comment>
<sequence length="40" mass="3990">MAKQPPSPGADAIHDNGQASTVASSALAFQLSAAHITQIS</sequence>
<proteinExistence type="predicted"/>
<dbReference type="AlphaFoldDB" id="I7ZHR8"/>
<evidence type="ECO:0000313" key="1">
    <source>
        <dbReference type="EMBL" id="EIT71302.1"/>
    </source>
</evidence>
<keyword evidence="2" id="KW-1185">Reference proteome</keyword>
<name>I7ZHR8_9GAMM</name>